<reference evidence="1 2" key="1">
    <citation type="journal article" date="2016" name="Nat. Commun.">
        <title>Thousands of microbial genomes shed light on interconnected biogeochemical processes in an aquifer system.</title>
        <authorList>
            <person name="Anantharaman K."/>
            <person name="Brown C.T."/>
            <person name="Hug L.A."/>
            <person name="Sharon I."/>
            <person name="Castelle C.J."/>
            <person name="Probst A.J."/>
            <person name="Thomas B.C."/>
            <person name="Singh A."/>
            <person name="Wilkins M.J."/>
            <person name="Karaoz U."/>
            <person name="Brodie E.L."/>
            <person name="Williams K.H."/>
            <person name="Hubbard S.S."/>
            <person name="Banfield J.F."/>
        </authorList>
    </citation>
    <scope>NUCLEOTIDE SEQUENCE [LARGE SCALE GENOMIC DNA]</scope>
</reference>
<dbReference type="AlphaFoldDB" id="A0A1F6ARW2"/>
<dbReference type="SUPFAM" id="SSF158446">
    <property type="entry name" value="IVS-encoded protein-like"/>
    <property type="match status" value="1"/>
</dbReference>
<dbReference type="InterPro" id="IPR036583">
    <property type="entry name" value="23S_rRNA_IVS_sf"/>
</dbReference>
<dbReference type="InterPro" id="IPR012657">
    <property type="entry name" value="23S_rRNA-intervening_sequence"/>
</dbReference>
<evidence type="ECO:0000313" key="1">
    <source>
        <dbReference type="EMBL" id="OGG27429.1"/>
    </source>
</evidence>
<dbReference type="Proteomes" id="UP000176609">
    <property type="component" value="Unassembled WGS sequence"/>
</dbReference>
<evidence type="ECO:0000313" key="2">
    <source>
        <dbReference type="Proteomes" id="UP000176609"/>
    </source>
</evidence>
<proteinExistence type="predicted"/>
<protein>
    <recommendedName>
        <fullName evidence="3">Four helix bundle protein</fullName>
    </recommendedName>
</protein>
<evidence type="ECO:0008006" key="3">
    <source>
        <dbReference type="Google" id="ProtNLM"/>
    </source>
</evidence>
<gene>
    <name evidence="1" type="ORF">A2960_06565</name>
</gene>
<dbReference type="Pfam" id="PF05635">
    <property type="entry name" value="23S_rRNA_IVP"/>
    <property type="match status" value="1"/>
</dbReference>
<dbReference type="PANTHER" id="PTHR38471:SF2">
    <property type="entry name" value="FOUR HELIX BUNDLE PROTEIN"/>
    <property type="match status" value="1"/>
</dbReference>
<name>A0A1F6ARW2_9BACT</name>
<dbReference type="EMBL" id="MFJR01000002">
    <property type="protein sequence ID" value="OGG27429.1"/>
    <property type="molecule type" value="Genomic_DNA"/>
</dbReference>
<organism evidence="1 2">
    <name type="scientific">Candidatus Gottesmanbacteria bacterium RIFCSPLOWO2_01_FULL_39_12b</name>
    <dbReference type="NCBI Taxonomy" id="1798388"/>
    <lineage>
        <taxon>Bacteria</taxon>
        <taxon>Candidatus Gottesmaniibacteriota</taxon>
    </lineage>
</organism>
<dbReference type="Gene3D" id="1.20.1440.60">
    <property type="entry name" value="23S rRNA-intervening sequence"/>
    <property type="match status" value="1"/>
</dbReference>
<accession>A0A1F6ARW2</accession>
<sequence length="243" mass="27885">MKNPVIQELIEKTYRELSEPPKPIQRSRVWQSSNGYIFLIPWANASLLRIMIIRFTSPLPKSYYRFKNQIDDAARSVVANIEEGFARPTTSEYLTFLGYSQGSLKEVKGDIERARQDGLLNSISGSSALGLGIDFKTWHEALKASVVSKPAGGTGRDDKLEEFRGDYRNLKEGENPLKSFKFLYDPVDNLRVSDLTYEIFIELINKTDWHLRRLVTSLEEKLASDKKYYQVEKARIRGKVRGI</sequence>
<dbReference type="PANTHER" id="PTHR38471">
    <property type="entry name" value="FOUR HELIX BUNDLE PROTEIN"/>
    <property type="match status" value="1"/>
</dbReference>
<comment type="caution">
    <text evidence="1">The sequence shown here is derived from an EMBL/GenBank/DDBJ whole genome shotgun (WGS) entry which is preliminary data.</text>
</comment>
<dbReference type="NCBIfam" id="TIGR02436">
    <property type="entry name" value="four helix bundle protein"/>
    <property type="match status" value="1"/>
</dbReference>